<dbReference type="OrthoDB" id="202158at2759"/>
<protein>
    <recommendedName>
        <fullName evidence="10">Dihydrolipoamide acetyltransferase component of pyruvate dehydrogenase complex</fullName>
        <ecNumber evidence="10">2.3.1.-</ecNumber>
    </recommendedName>
</protein>
<keyword evidence="15" id="KW-1185">Reference proteome</keyword>
<dbReference type="PROSITE" id="PS51826">
    <property type="entry name" value="PSBD"/>
    <property type="match status" value="1"/>
</dbReference>
<dbReference type="Pfam" id="PF00198">
    <property type="entry name" value="2-oxoacid_dh"/>
    <property type="match status" value="1"/>
</dbReference>
<dbReference type="InterPro" id="IPR003016">
    <property type="entry name" value="2-oxoA_DH_lipoyl-BS"/>
</dbReference>
<dbReference type="InterPro" id="IPR036625">
    <property type="entry name" value="E3-bd_dom_sf"/>
</dbReference>
<evidence type="ECO:0000256" key="10">
    <source>
        <dbReference type="RuleBase" id="RU003423"/>
    </source>
</evidence>
<evidence type="ECO:0000256" key="1">
    <source>
        <dbReference type="ARBA" id="ARBA00001938"/>
    </source>
</evidence>
<evidence type="ECO:0000256" key="6">
    <source>
        <dbReference type="ARBA" id="ARBA00022946"/>
    </source>
</evidence>
<evidence type="ECO:0000256" key="2">
    <source>
        <dbReference type="ARBA" id="ARBA00004305"/>
    </source>
</evidence>
<accession>A0A8K0CF25</accession>
<sequence length="462" mass="51079">MSVYSKTNTYIGIILNKRFKFMVNSVSSCLRPKPNTFLEFNQDINKSIIRNIHTSKNLCANISFNLTDIGEGIREVAVKEWFVKVGDKVSQFDNICEVQSDKASVTITSRYDGIITKLYYDVDATAFVGQPLIDIETEDVQDADANTMEESSTSDDDIESQKPKFDTGKQILSIPSVRRLAKENNVNLANIKGSGKNGRILKEDVINYLNLQKPQKDIVKSPKSIPVVQDDDRTEPIRGFKKAMIKTMTEALKIPHFVYCDEIAITKLSTIRKSLKQEAESVGVKLTFLPFFIKAASNALKKFPILNSTMDANCENITYRNSHNIGVAMDTAVGLAVPVIRNVEKLNIIEIAKELNRLMKSGKEGNFTTEDLAGGTFAISNIGAIGGTYASPVILPPQVAIIAVGSTKVVPRFDSAMNVIAEEIINVSGSADHRIVDGATMAHFINLLRKQIENPYLLLVHV</sequence>
<dbReference type="InterPro" id="IPR001078">
    <property type="entry name" value="2-oxoacid_DH_actylTfrase"/>
</dbReference>
<dbReference type="Proteomes" id="UP000801492">
    <property type="component" value="Unassembled WGS sequence"/>
</dbReference>
<comment type="cofactor">
    <cofactor evidence="1 10">
        <name>(R)-lipoate</name>
        <dbReference type="ChEBI" id="CHEBI:83088"/>
    </cofactor>
</comment>
<dbReference type="InterPro" id="IPR023213">
    <property type="entry name" value="CAT-like_dom_sf"/>
</dbReference>
<feature type="domain" description="Lipoyl-binding" evidence="12">
    <location>
        <begin position="61"/>
        <end position="136"/>
    </location>
</feature>
<keyword evidence="6" id="KW-0809">Transit peptide</keyword>
<dbReference type="PROSITE" id="PS50968">
    <property type="entry name" value="BIOTINYL_LIPOYL"/>
    <property type="match status" value="1"/>
</dbReference>
<dbReference type="Pfam" id="PF00364">
    <property type="entry name" value="Biotin_lipoyl"/>
    <property type="match status" value="1"/>
</dbReference>
<evidence type="ECO:0000313" key="14">
    <source>
        <dbReference type="EMBL" id="KAF2884406.1"/>
    </source>
</evidence>
<dbReference type="GO" id="GO:0005759">
    <property type="term" value="C:mitochondrial matrix"/>
    <property type="evidence" value="ECO:0007669"/>
    <property type="project" value="UniProtKB-SubCell"/>
</dbReference>
<dbReference type="PROSITE" id="PS00189">
    <property type="entry name" value="LIPOYL"/>
    <property type="match status" value="1"/>
</dbReference>
<dbReference type="PANTHER" id="PTHR43178">
    <property type="entry name" value="DIHYDROLIPOAMIDE ACETYLTRANSFERASE COMPONENT OF PYRUVATE DEHYDROGENASE COMPLEX"/>
    <property type="match status" value="1"/>
</dbReference>
<dbReference type="GO" id="GO:0031405">
    <property type="term" value="F:lipoic acid binding"/>
    <property type="evidence" value="ECO:0007669"/>
    <property type="project" value="TreeGrafter"/>
</dbReference>
<comment type="similarity">
    <text evidence="3 10">Belongs to the 2-oxoacid dehydrogenase family.</text>
</comment>
<evidence type="ECO:0000256" key="5">
    <source>
        <dbReference type="ARBA" id="ARBA00022823"/>
    </source>
</evidence>
<dbReference type="SUPFAM" id="SSF47005">
    <property type="entry name" value="Peripheral subunit-binding domain of 2-oxo acid dehydrogenase complex"/>
    <property type="match status" value="1"/>
</dbReference>
<reference evidence="14" key="1">
    <citation type="submission" date="2019-08" db="EMBL/GenBank/DDBJ databases">
        <title>The genome of the North American firefly Photinus pyralis.</title>
        <authorList>
            <consortium name="Photinus pyralis genome working group"/>
            <person name="Fallon T.R."/>
            <person name="Sander Lower S.E."/>
            <person name="Weng J.-K."/>
        </authorList>
    </citation>
    <scope>NUCLEOTIDE SEQUENCE</scope>
    <source>
        <strain evidence="14">TRF0915ILg1</strain>
        <tissue evidence="14">Whole body</tissue>
    </source>
</reference>
<proteinExistence type="inferred from homology"/>
<dbReference type="CDD" id="cd06849">
    <property type="entry name" value="lipoyl_domain"/>
    <property type="match status" value="1"/>
</dbReference>
<dbReference type="EC" id="2.3.1.-" evidence="10"/>
<evidence type="ECO:0000256" key="3">
    <source>
        <dbReference type="ARBA" id="ARBA00007317"/>
    </source>
</evidence>
<dbReference type="FunFam" id="2.40.50.100:FF:000013">
    <property type="entry name" value="Dihydrolipoamide acetyltransferase component of pyruvate dehydrogenase complex"/>
    <property type="match status" value="1"/>
</dbReference>
<dbReference type="InterPro" id="IPR050743">
    <property type="entry name" value="2-oxoacid_DH_E2_comp"/>
</dbReference>
<evidence type="ECO:0000256" key="9">
    <source>
        <dbReference type="ARBA" id="ARBA00051775"/>
    </source>
</evidence>
<dbReference type="PANTHER" id="PTHR43178:SF5">
    <property type="entry name" value="LIPOAMIDE ACYLTRANSFERASE COMPONENT OF BRANCHED-CHAIN ALPHA-KETO ACID DEHYDROGENASE COMPLEX, MITOCHONDRIAL"/>
    <property type="match status" value="1"/>
</dbReference>
<comment type="catalytic activity">
    <reaction evidence="9">
        <text>N(6)-[(R)-dihydrolipoyl]-L-lysyl-[protein] + 2-methylpropanoyl-CoA = N(6)-[(R)-S(8)-2-methylpropanoyldihydrolipoyl]-L-lysyl-[protein] + CoA</text>
        <dbReference type="Rhea" id="RHEA:18865"/>
        <dbReference type="Rhea" id="RHEA-COMP:10475"/>
        <dbReference type="Rhea" id="RHEA-COMP:10497"/>
        <dbReference type="ChEBI" id="CHEBI:57287"/>
        <dbReference type="ChEBI" id="CHEBI:57338"/>
        <dbReference type="ChEBI" id="CHEBI:83100"/>
        <dbReference type="ChEBI" id="CHEBI:83142"/>
        <dbReference type="EC" id="2.3.1.168"/>
    </reaction>
    <physiologicalReaction direction="left-to-right" evidence="9">
        <dbReference type="Rhea" id="RHEA:18866"/>
    </physiologicalReaction>
</comment>
<evidence type="ECO:0000256" key="7">
    <source>
        <dbReference type="ARBA" id="ARBA00023128"/>
    </source>
</evidence>
<evidence type="ECO:0000256" key="4">
    <source>
        <dbReference type="ARBA" id="ARBA00022679"/>
    </source>
</evidence>
<dbReference type="EMBL" id="VTPC01090178">
    <property type="protein sequence ID" value="KAF2884406.1"/>
    <property type="molecule type" value="Genomic_DNA"/>
</dbReference>
<dbReference type="SUPFAM" id="SSF52777">
    <property type="entry name" value="CoA-dependent acyltransferases"/>
    <property type="match status" value="1"/>
</dbReference>
<keyword evidence="5 10" id="KW-0450">Lipoyl</keyword>
<comment type="subcellular location">
    <subcellularLocation>
        <location evidence="2">Mitochondrion matrix</location>
    </subcellularLocation>
</comment>
<dbReference type="Gene3D" id="2.40.50.100">
    <property type="match status" value="1"/>
</dbReference>
<dbReference type="SUPFAM" id="SSF51230">
    <property type="entry name" value="Single hybrid motif"/>
    <property type="match status" value="1"/>
</dbReference>
<evidence type="ECO:0000256" key="8">
    <source>
        <dbReference type="ARBA" id="ARBA00023315"/>
    </source>
</evidence>
<evidence type="ECO:0000259" key="13">
    <source>
        <dbReference type="PROSITE" id="PS51826"/>
    </source>
</evidence>
<dbReference type="Gene3D" id="3.30.559.10">
    <property type="entry name" value="Chloramphenicol acetyltransferase-like domain"/>
    <property type="match status" value="1"/>
</dbReference>
<organism evidence="14 15">
    <name type="scientific">Ignelater luminosus</name>
    <name type="common">Cucubano</name>
    <name type="synonym">Pyrophorus luminosus</name>
    <dbReference type="NCBI Taxonomy" id="2038154"/>
    <lineage>
        <taxon>Eukaryota</taxon>
        <taxon>Metazoa</taxon>
        <taxon>Ecdysozoa</taxon>
        <taxon>Arthropoda</taxon>
        <taxon>Hexapoda</taxon>
        <taxon>Insecta</taxon>
        <taxon>Pterygota</taxon>
        <taxon>Neoptera</taxon>
        <taxon>Endopterygota</taxon>
        <taxon>Coleoptera</taxon>
        <taxon>Polyphaga</taxon>
        <taxon>Elateriformia</taxon>
        <taxon>Elateroidea</taxon>
        <taxon>Elateridae</taxon>
        <taxon>Agrypninae</taxon>
        <taxon>Pyrophorini</taxon>
        <taxon>Ignelater</taxon>
    </lineage>
</organism>
<dbReference type="Pfam" id="PF02817">
    <property type="entry name" value="E3_binding"/>
    <property type="match status" value="1"/>
</dbReference>
<dbReference type="AlphaFoldDB" id="A0A8K0CF25"/>
<dbReference type="Gene3D" id="4.10.320.10">
    <property type="entry name" value="E3-binding domain"/>
    <property type="match status" value="1"/>
</dbReference>
<evidence type="ECO:0000259" key="12">
    <source>
        <dbReference type="PROSITE" id="PS50968"/>
    </source>
</evidence>
<dbReference type="InterPro" id="IPR000089">
    <property type="entry name" value="Biotin_lipoyl"/>
</dbReference>
<dbReference type="GO" id="GO:0005829">
    <property type="term" value="C:cytosol"/>
    <property type="evidence" value="ECO:0007669"/>
    <property type="project" value="UniProtKB-ARBA"/>
</dbReference>
<evidence type="ECO:0000313" key="15">
    <source>
        <dbReference type="Proteomes" id="UP000801492"/>
    </source>
</evidence>
<feature type="region of interest" description="Disordered" evidence="11">
    <location>
        <begin position="144"/>
        <end position="163"/>
    </location>
</feature>
<dbReference type="InterPro" id="IPR004167">
    <property type="entry name" value="PSBD"/>
</dbReference>
<keyword evidence="8 10" id="KW-0012">Acyltransferase</keyword>
<gene>
    <name evidence="14" type="ORF">ILUMI_21785</name>
</gene>
<dbReference type="InterPro" id="IPR011053">
    <property type="entry name" value="Single_hybrid_motif"/>
</dbReference>
<keyword evidence="4 10" id="KW-0808">Transferase</keyword>
<dbReference type="FunFam" id="4.10.320.10:FF:000002">
    <property type="entry name" value="Dihydrolipoamide acetyltransferase component of pyruvate dehydrogenase complex"/>
    <property type="match status" value="1"/>
</dbReference>
<feature type="domain" description="Peripheral subunit-binding (PSBD)" evidence="13">
    <location>
        <begin position="172"/>
        <end position="209"/>
    </location>
</feature>
<dbReference type="FunFam" id="3.30.559.10:FF:000027">
    <property type="entry name" value="Dihydrolipoamide acetyltransferase component of pyruvate dehydrogenase complex"/>
    <property type="match status" value="1"/>
</dbReference>
<name>A0A8K0CF25_IGNLU</name>
<evidence type="ECO:0000256" key="11">
    <source>
        <dbReference type="SAM" id="MobiDB-lite"/>
    </source>
</evidence>
<keyword evidence="7" id="KW-0496">Mitochondrion</keyword>
<dbReference type="GO" id="GO:0043754">
    <property type="term" value="F:dihydrolipoamide branched chain acyltransferase activity"/>
    <property type="evidence" value="ECO:0007669"/>
    <property type="project" value="UniProtKB-EC"/>
</dbReference>
<dbReference type="GO" id="GO:0016407">
    <property type="term" value="F:acetyltransferase activity"/>
    <property type="evidence" value="ECO:0007669"/>
    <property type="project" value="TreeGrafter"/>
</dbReference>
<comment type="caution">
    <text evidence="14">The sequence shown here is derived from an EMBL/GenBank/DDBJ whole genome shotgun (WGS) entry which is preliminary data.</text>
</comment>